<evidence type="ECO:0000313" key="2">
    <source>
        <dbReference type="EMBL" id="QIN82043.1"/>
    </source>
</evidence>
<feature type="compositionally biased region" description="Basic and acidic residues" evidence="1">
    <location>
        <begin position="83"/>
        <end position="94"/>
    </location>
</feature>
<dbReference type="AlphaFoldDB" id="A0A6G8Q6G4"/>
<name>A0A6G8Q6G4_9ACTN</name>
<organism evidence="2 3">
    <name type="scientific">Rubrobacter tropicus</name>
    <dbReference type="NCBI Taxonomy" id="2653851"/>
    <lineage>
        <taxon>Bacteria</taxon>
        <taxon>Bacillati</taxon>
        <taxon>Actinomycetota</taxon>
        <taxon>Rubrobacteria</taxon>
        <taxon>Rubrobacterales</taxon>
        <taxon>Rubrobacteraceae</taxon>
        <taxon>Rubrobacter</taxon>
    </lineage>
</organism>
<dbReference type="KEGG" id="rub:GBA63_04850"/>
<reference evidence="2 3" key="1">
    <citation type="submission" date="2019-10" db="EMBL/GenBank/DDBJ databases">
        <title>Rubrobacter sp nov SCSIO 52090 isolated from a deep-sea sediment in the South China Sea.</title>
        <authorList>
            <person name="Chen R.W."/>
        </authorList>
    </citation>
    <scope>NUCLEOTIDE SEQUENCE [LARGE SCALE GENOMIC DNA]</scope>
    <source>
        <strain evidence="2 3">SCSIO 52909</strain>
    </source>
</reference>
<feature type="region of interest" description="Disordered" evidence="1">
    <location>
        <begin position="83"/>
        <end position="113"/>
    </location>
</feature>
<dbReference type="EMBL" id="CP045119">
    <property type="protein sequence ID" value="QIN82043.1"/>
    <property type="molecule type" value="Genomic_DNA"/>
</dbReference>
<dbReference type="Proteomes" id="UP000501452">
    <property type="component" value="Chromosome"/>
</dbReference>
<sequence>MLRVEETKARIEQRLGAYTGLLQDIVDTFNEMYEERDYERQIGIAADFDTDWELRVRRNMTEQLQSELVSEVEALRKYAEDLERRVSKTGHDAKNALPRPESEASTQQSSRVRIEAAERLSKLRRARP</sequence>
<proteinExistence type="predicted"/>
<accession>A0A6G8Q6G4</accession>
<dbReference type="RefSeq" id="WP_166173985.1">
    <property type="nucleotide sequence ID" value="NZ_CP045119.1"/>
</dbReference>
<keyword evidence="3" id="KW-1185">Reference proteome</keyword>
<evidence type="ECO:0000313" key="3">
    <source>
        <dbReference type="Proteomes" id="UP000501452"/>
    </source>
</evidence>
<evidence type="ECO:0000256" key="1">
    <source>
        <dbReference type="SAM" id="MobiDB-lite"/>
    </source>
</evidence>
<gene>
    <name evidence="2" type="ORF">GBA63_04850</name>
</gene>
<protein>
    <submittedName>
        <fullName evidence="2">Uncharacterized protein</fullName>
    </submittedName>
</protein>